<protein>
    <submittedName>
        <fullName evidence="1">Unannotated protein</fullName>
    </submittedName>
</protein>
<accession>A0A6J6GGD3</accession>
<dbReference type="Gene3D" id="3.30.160.250">
    <property type="match status" value="1"/>
</dbReference>
<dbReference type="AlphaFoldDB" id="A0A6J6GGD3"/>
<proteinExistence type="predicted"/>
<dbReference type="EMBL" id="CAEZUG010000081">
    <property type="protein sequence ID" value="CAB4600287.1"/>
    <property type="molecule type" value="Genomic_DNA"/>
</dbReference>
<dbReference type="InterPro" id="IPR035069">
    <property type="entry name" value="TTHA1013/TTHA0281-like"/>
</dbReference>
<name>A0A6J6GGD3_9ZZZZ</name>
<dbReference type="SUPFAM" id="SSF143100">
    <property type="entry name" value="TTHA1013/TTHA0281-like"/>
    <property type="match status" value="1"/>
</dbReference>
<sequence>MIKTQYKVNVIKDGALWFIQVPSHENIFTQAQNIDEIEPMTREVISLMLEIPEDSFDLAFSFASDKSPA</sequence>
<organism evidence="1">
    <name type="scientific">freshwater metagenome</name>
    <dbReference type="NCBI Taxonomy" id="449393"/>
    <lineage>
        <taxon>unclassified sequences</taxon>
        <taxon>metagenomes</taxon>
        <taxon>ecological metagenomes</taxon>
    </lineage>
</organism>
<evidence type="ECO:0000313" key="1">
    <source>
        <dbReference type="EMBL" id="CAB4600287.1"/>
    </source>
</evidence>
<gene>
    <name evidence="1" type="ORF">UFOPK1795_01133</name>
</gene>
<reference evidence="1" key="1">
    <citation type="submission" date="2020-05" db="EMBL/GenBank/DDBJ databases">
        <authorList>
            <person name="Chiriac C."/>
            <person name="Salcher M."/>
            <person name="Ghai R."/>
            <person name="Kavagutti S V."/>
        </authorList>
    </citation>
    <scope>NUCLEOTIDE SEQUENCE</scope>
</reference>